<dbReference type="Pfam" id="PF13480">
    <property type="entry name" value="Acetyltransf_6"/>
    <property type="match status" value="1"/>
</dbReference>
<dbReference type="SUPFAM" id="SSF55729">
    <property type="entry name" value="Acyl-CoA N-acyltransferases (Nat)"/>
    <property type="match status" value="1"/>
</dbReference>
<keyword evidence="2" id="KW-0808">Transferase</keyword>
<dbReference type="RefSeq" id="WP_182415127.1">
    <property type="nucleotide sequence ID" value="NZ_CP055153.1"/>
</dbReference>
<dbReference type="InterPro" id="IPR038740">
    <property type="entry name" value="BioF2-like_GNAT_dom"/>
</dbReference>
<reference evidence="2 3" key="1">
    <citation type="submission" date="2020-06" db="EMBL/GenBank/DDBJ databases">
        <authorList>
            <person name="Hwang Y.J."/>
        </authorList>
    </citation>
    <scope>NUCLEOTIDE SEQUENCE [LARGE SCALE GENOMIC DNA]</scope>
    <source>
        <strain evidence="2 3">KUDC8001</strain>
    </source>
</reference>
<dbReference type="EMBL" id="CP055153">
    <property type="protein sequence ID" value="QMU27937.1"/>
    <property type="molecule type" value="Genomic_DNA"/>
</dbReference>
<dbReference type="AlphaFoldDB" id="A0A7L7L559"/>
<dbReference type="Gene3D" id="3.40.630.30">
    <property type="match status" value="1"/>
</dbReference>
<proteinExistence type="predicted"/>
<keyword evidence="3" id="KW-1185">Reference proteome</keyword>
<sequence length="312" mass="36238">MIQIERYDKTLKSAWDSFNQQAINGTFFFNRNFIEYHADRFIDHSLLFYRKDQLIAILPLHEKDGVANSHQGLSFGGFVVSRKVDTLLMLQVFRKLREYLKSQLFHTLFYKAQPSIYAQEPAQEDLVALYQHGASLYKRANISVLDLTVPLHYSKLRQRCLKKALENSLTLAFSNEVEEFMNLVEIIHATAGIRAPTHTTAELRYLKELFPENIKLLTAYQGEELIGGVILFEHRQVVNLQYMATSPKGKKVHALDLLLHHVIQVYKSQKKYLSFGTSYDDREPYGLSQNLLRNKTSYGTRTVVQDTYYLFL</sequence>
<reference evidence="2 3" key="2">
    <citation type="submission" date="2020-08" db="EMBL/GenBank/DDBJ databases">
        <title>Adhaeribacter dokdonensis sp. nov., isolated from the rhizosphere of Elymus tsukushiensis, a plant native to the Dokdo Islands, Republic of Korea.</title>
        <authorList>
            <person name="Ghim S.Y."/>
        </authorList>
    </citation>
    <scope>NUCLEOTIDE SEQUENCE [LARGE SCALE GENOMIC DNA]</scope>
    <source>
        <strain evidence="2 3">KUDC8001</strain>
    </source>
</reference>
<dbReference type="GO" id="GO:0016740">
    <property type="term" value="F:transferase activity"/>
    <property type="evidence" value="ECO:0007669"/>
    <property type="project" value="UniProtKB-KW"/>
</dbReference>
<evidence type="ECO:0000313" key="3">
    <source>
        <dbReference type="Proteomes" id="UP000514509"/>
    </source>
</evidence>
<dbReference type="Proteomes" id="UP000514509">
    <property type="component" value="Chromosome"/>
</dbReference>
<name>A0A7L7L559_9BACT</name>
<dbReference type="KEGG" id="add:HUW48_07715"/>
<feature type="domain" description="BioF2-like acetyltransferase" evidence="1">
    <location>
        <begin position="174"/>
        <end position="277"/>
    </location>
</feature>
<gene>
    <name evidence="2" type="ORF">HUW48_07715</name>
</gene>
<accession>A0A7L7L559</accession>
<organism evidence="2 3">
    <name type="scientific">Adhaeribacter radiodurans</name>
    <dbReference type="NCBI Taxonomy" id="2745197"/>
    <lineage>
        <taxon>Bacteria</taxon>
        <taxon>Pseudomonadati</taxon>
        <taxon>Bacteroidota</taxon>
        <taxon>Cytophagia</taxon>
        <taxon>Cytophagales</taxon>
        <taxon>Hymenobacteraceae</taxon>
        <taxon>Adhaeribacter</taxon>
    </lineage>
</organism>
<evidence type="ECO:0000313" key="2">
    <source>
        <dbReference type="EMBL" id="QMU27937.1"/>
    </source>
</evidence>
<protein>
    <submittedName>
        <fullName evidence="2">GNAT family N-acetyltransferase</fullName>
    </submittedName>
</protein>
<dbReference type="InterPro" id="IPR016181">
    <property type="entry name" value="Acyl_CoA_acyltransferase"/>
</dbReference>
<evidence type="ECO:0000259" key="1">
    <source>
        <dbReference type="Pfam" id="PF13480"/>
    </source>
</evidence>